<dbReference type="InterPro" id="IPR027417">
    <property type="entry name" value="P-loop_NTPase"/>
</dbReference>
<dbReference type="Proteomes" id="UP000290189">
    <property type="component" value="Unassembled WGS sequence"/>
</dbReference>
<dbReference type="Gene3D" id="3.40.50.300">
    <property type="entry name" value="P-loop containing nucleotide triphosphate hydrolases"/>
    <property type="match status" value="1"/>
</dbReference>
<keyword evidence="1" id="KW-0547">Nucleotide-binding</keyword>
<dbReference type="SUPFAM" id="SSF52540">
    <property type="entry name" value="P-loop containing nucleoside triphosphate hydrolases"/>
    <property type="match status" value="1"/>
</dbReference>
<organism evidence="4 5">
    <name type="scientific">Plasmodiophora brassicae</name>
    <name type="common">Clubroot disease agent</name>
    <dbReference type="NCBI Taxonomy" id="37360"/>
    <lineage>
        <taxon>Eukaryota</taxon>
        <taxon>Sar</taxon>
        <taxon>Rhizaria</taxon>
        <taxon>Endomyxa</taxon>
        <taxon>Phytomyxea</taxon>
        <taxon>Plasmodiophorida</taxon>
        <taxon>Plasmodiophoridae</taxon>
        <taxon>Plasmodiophora</taxon>
    </lineage>
</organism>
<keyword evidence="4" id="KW-0496">Mitochondrion</keyword>
<protein>
    <recommendedName>
        <fullName evidence="3">Zeta toxin domain-containing protein</fullName>
    </recommendedName>
</protein>
<proteinExistence type="predicted"/>
<dbReference type="GO" id="GO:0016301">
    <property type="term" value="F:kinase activity"/>
    <property type="evidence" value="ECO:0007669"/>
    <property type="project" value="InterPro"/>
</dbReference>
<evidence type="ECO:0000256" key="2">
    <source>
        <dbReference type="ARBA" id="ARBA00022840"/>
    </source>
</evidence>
<reference evidence="4 5" key="1">
    <citation type="submission" date="2018-03" db="EMBL/GenBank/DDBJ databases">
        <authorList>
            <person name="Fogelqvist J."/>
        </authorList>
    </citation>
    <scope>NUCLEOTIDE SEQUENCE [LARGE SCALE GENOMIC DNA]</scope>
</reference>
<geneLocation type="mitochondrion" evidence="4"/>
<dbReference type="CDD" id="cd01983">
    <property type="entry name" value="SIMIBI"/>
    <property type="match status" value="1"/>
</dbReference>
<dbReference type="InterPro" id="IPR010488">
    <property type="entry name" value="Zeta_toxin_domain"/>
</dbReference>
<name>A0A3P3YM23_PLABS</name>
<evidence type="ECO:0000313" key="5">
    <source>
        <dbReference type="Proteomes" id="UP000290189"/>
    </source>
</evidence>
<gene>
    <name evidence="4" type="ORF">PLBR_LOCUS8429</name>
</gene>
<evidence type="ECO:0000256" key="1">
    <source>
        <dbReference type="ARBA" id="ARBA00022741"/>
    </source>
</evidence>
<evidence type="ECO:0000313" key="4">
    <source>
        <dbReference type="EMBL" id="SPR01214.1"/>
    </source>
</evidence>
<sequence length="278" mass="31068">MTRRQASSPPICKTAMQQAEPIRLAASISILIIGALHAAANDTSCASCGNPGCCFYYRGDMDWDYHDPTAMNHTFDRAFVVSQLSRWPNSTSIEPRIVFTSGAMGAGKGTMLRNRAAMSNANVSIDLDNFVVVDPDQYKIDLLRVHGVPLQEHSARAGHFHRQSGYLQELVVDAALNCSRNIVVDGSLRNYAWNHELFLRIRRNHPQYRIEILYVYASLSTAKRRAAERPGRAITVPGLVERSFNESAYAVRHLTRLADSVVRIDNEEGKPIQITKLK</sequence>
<dbReference type="EMBL" id="OVEO01000016">
    <property type="protein sequence ID" value="SPR01214.1"/>
    <property type="molecule type" value="Genomic_DNA"/>
</dbReference>
<dbReference type="Pfam" id="PF06414">
    <property type="entry name" value="Zeta_toxin"/>
    <property type="match status" value="1"/>
</dbReference>
<dbReference type="AlphaFoldDB" id="A0A3P3YM23"/>
<accession>A0A3P3YM23</accession>
<keyword evidence="2" id="KW-0067">ATP-binding</keyword>
<dbReference type="GO" id="GO:0005524">
    <property type="term" value="F:ATP binding"/>
    <property type="evidence" value="ECO:0007669"/>
    <property type="project" value="UniProtKB-KW"/>
</dbReference>
<evidence type="ECO:0000259" key="3">
    <source>
        <dbReference type="Pfam" id="PF06414"/>
    </source>
</evidence>
<feature type="domain" description="Zeta toxin" evidence="3">
    <location>
        <begin position="91"/>
        <end position="233"/>
    </location>
</feature>